<dbReference type="SUPFAM" id="SSF52317">
    <property type="entry name" value="Class I glutamine amidotransferase-like"/>
    <property type="match status" value="1"/>
</dbReference>
<evidence type="ECO:0000313" key="1">
    <source>
        <dbReference type="EMBL" id="MDQ0288217.1"/>
    </source>
</evidence>
<reference evidence="1" key="1">
    <citation type="submission" date="2023-07" db="EMBL/GenBank/DDBJ databases">
        <title>Genomic Encyclopedia of Type Strains, Phase IV (KMG-IV): sequencing the most valuable type-strain genomes for metagenomic binning, comparative biology and taxonomic classification.</title>
        <authorList>
            <person name="Goeker M."/>
        </authorList>
    </citation>
    <scope>NUCLEOTIDE SEQUENCE</scope>
    <source>
        <strain evidence="1">DSM 24202</strain>
    </source>
</reference>
<comment type="caution">
    <text evidence="1">The sequence shown here is derived from an EMBL/GenBank/DDBJ whole genome shotgun (WGS) entry which is preliminary data.</text>
</comment>
<protein>
    <submittedName>
        <fullName evidence="1">Uncharacterized protein</fullName>
    </submittedName>
</protein>
<organism evidence="1 2">
    <name type="scientific">Oligosphaera ethanolica</name>
    <dbReference type="NCBI Taxonomy" id="760260"/>
    <lineage>
        <taxon>Bacteria</taxon>
        <taxon>Pseudomonadati</taxon>
        <taxon>Lentisphaerota</taxon>
        <taxon>Oligosphaeria</taxon>
        <taxon>Oligosphaerales</taxon>
        <taxon>Oligosphaeraceae</taxon>
        <taxon>Oligosphaera</taxon>
    </lineage>
</organism>
<sequence>MSTGNRSVLVMVDSREAAARRDLIHGLFAALRFWGVPHEVWDAADGFPSPPAHFRSRALYVLGHDGVGQRLQETLAQQIAAAVQGGAGWLSFDRRVDSWPVALRELAPPTRRDGLATRLSLPTEAGGAHFINSGHDATAAWELMAALPVTQLPGLVQAGWQPLLLAGGEPVLACRQLGAGRAVFWGLSLMLYREDVWGHGRFLDGLLWRSLVWAAAKPFAMRAIPPYVTARVDDCHGAYSAFGYVDAFKRHGIAPNLGLFIDELGPTDWAAVSQRYRAHEADFSMHAFRDDFYKARPDWRPYAVLADKPDLSHGGRETLFAGLSLDHDSGEALPLAQIAENVVRMDKAFAAAGIRHSKIINAHYGEVGYPVIPAFLARGACFLCNNTVPGQLYANQPMWSPAPYGLRGNNGRPGVIIDRSPAHPELFFSSVGYPPYAGQSGGADILNGHVPFLGEAAAVRKDAAIARGVSNVLRSLDMMCWAVIMTHEERIDVISLEDWDEIIAGVVAGARRGWDLIPASREQVSVIARRLSTTALNRVDVLSDGRLQCELTGQSDGPSPLMVWLNEGEDCRRVYLDLPALDGFFRSEPMPVPSC</sequence>
<dbReference type="EMBL" id="JAUSVL010000001">
    <property type="protein sequence ID" value="MDQ0288217.1"/>
    <property type="molecule type" value="Genomic_DNA"/>
</dbReference>
<dbReference type="Proteomes" id="UP001238163">
    <property type="component" value="Unassembled WGS sequence"/>
</dbReference>
<proteinExistence type="predicted"/>
<gene>
    <name evidence="1" type="ORF">J3R75_000324</name>
</gene>
<dbReference type="InterPro" id="IPR029062">
    <property type="entry name" value="Class_I_gatase-like"/>
</dbReference>
<keyword evidence="2" id="KW-1185">Reference proteome</keyword>
<accession>A0AAE3VCY5</accession>
<evidence type="ECO:0000313" key="2">
    <source>
        <dbReference type="Proteomes" id="UP001238163"/>
    </source>
</evidence>
<dbReference type="AlphaFoldDB" id="A0AAE3VCY5"/>
<name>A0AAE3VCY5_9BACT</name>
<dbReference type="RefSeq" id="WP_307259501.1">
    <property type="nucleotide sequence ID" value="NZ_JAUSVL010000001.1"/>
</dbReference>